<comment type="caution">
    <text evidence="10">Lacks conserved residue(s) required for the propagation of feature annotation.</text>
</comment>
<dbReference type="InterPro" id="IPR001506">
    <property type="entry name" value="Peptidase_M12A"/>
</dbReference>
<dbReference type="GO" id="GO:0006508">
    <property type="term" value="P:proteolysis"/>
    <property type="evidence" value="ECO:0007669"/>
    <property type="project" value="UniProtKB-KW"/>
</dbReference>
<dbReference type="KEGG" id="bvk:117233526"/>
<feature type="binding site" evidence="10">
    <location>
        <position position="190"/>
    </location>
    <ligand>
        <name>Zn(2+)</name>
        <dbReference type="ChEBI" id="CHEBI:29105"/>
        <note>catalytic</note>
    </ligand>
</feature>
<evidence type="ECO:0000256" key="9">
    <source>
        <dbReference type="ARBA" id="ARBA00023180"/>
    </source>
</evidence>
<feature type="active site" evidence="10">
    <location>
        <position position="187"/>
    </location>
</feature>
<dbReference type="GO" id="GO:0004222">
    <property type="term" value="F:metalloendopeptidase activity"/>
    <property type="evidence" value="ECO:0007669"/>
    <property type="project" value="UniProtKB-UniRule"/>
</dbReference>
<feature type="chain" id="PRO_5027158920" description="Metalloendopeptidase" evidence="11">
    <location>
        <begin position="22"/>
        <end position="316"/>
    </location>
</feature>
<dbReference type="CDD" id="cd04280">
    <property type="entry name" value="ZnMc_astacin_like"/>
    <property type="match status" value="1"/>
</dbReference>
<dbReference type="Proteomes" id="UP000504631">
    <property type="component" value="Unplaced"/>
</dbReference>
<keyword evidence="1 10" id="KW-0645">Protease</keyword>
<evidence type="ECO:0000256" key="10">
    <source>
        <dbReference type="PROSITE-ProRule" id="PRU01211"/>
    </source>
</evidence>
<evidence type="ECO:0000256" key="4">
    <source>
        <dbReference type="ARBA" id="ARBA00022801"/>
    </source>
</evidence>
<dbReference type="SUPFAM" id="SSF55486">
    <property type="entry name" value="Metalloproteases ('zincins'), catalytic domain"/>
    <property type="match status" value="1"/>
</dbReference>
<dbReference type="InterPro" id="IPR024079">
    <property type="entry name" value="MetalloPept_cat_dom_sf"/>
</dbReference>
<sequence>MLRFKNSEIAIILFLVTVAIGVDSKATDYGSKRKIVPPTPKFEGTFNERHEHQTIADRIKSWTKEDKQNVWELSGLYEGDIMLNSEEDGGKNGLVNNAFRWPGGVVPYYIKEEDFDEEDIEVIEGAIEEYHKNTCIRFRPYKKADTDYITIKGKMSGCWSLVGRHDRGQVVNLQNPGCVQHGVVVHELMHALGFYHQQSAADRDEWVTINWENIKPGKEHNFNKYDNGTVTDYGIGYDYTSVMHYSSHAFSRNGEPTITPKKEETELGQRKGLSGKDTLKLLEMYKEECNKRQMNETTDSDDSSDDISIEWLLTRS</sequence>
<evidence type="ECO:0000256" key="3">
    <source>
        <dbReference type="ARBA" id="ARBA00022729"/>
    </source>
</evidence>
<keyword evidence="8" id="KW-1015">Disulfide bond</keyword>
<feature type="domain" description="Peptidase M12A" evidence="12">
    <location>
        <begin position="92"/>
        <end position="290"/>
    </location>
</feature>
<dbReference type="RefSeq" id="XP_033349785.1">
    <property type="nucleotide sequence ID" value="XM_033493894.1"/>
</dbReference>
<comment type="cofactor">
    <cofactor evidence="10 11">
        <name>Zn(2+)</name>
        <dbReference type="ChEBI" id="CHEBI:29105"/>
    </cofactor>
    <text evidence="10 11">Binds 1 zinc ion per subunit.</text>
</comment>
<dbReference type="AlphaFoldDB" id="A0A6J3KAQ3"/>
<evidence type="ECO:0000256" key="1">
    <source>
        <dbReference type="ARBA" id="ARBA00022670"/>
    </source>
</evidence>
<keyword evidence="4 10" id="KW-0378">Hydrolase</keyword>
<dbReference type="SMART" id="SM00235">
    <property type="entry name" value="ZnMc"/>
    <property type="match status" value="1"/>
</dbReference>
<evidence type="ECO:0000256" key="2">
    <source>
        <dbReference type="ARBA" id="ARBA00022723"/>
    </source>
</evidence>
<dbReference type="InterPro" id="IPR006026">
    <property type="entry name" value="Peptidase_Metallo"/>
</dbReference>
<reference evidence="14" key="1">
    <citation type="submission" date="2025-08" db="UniProtKB">
        <authorList>
            <consortium name="RefSeq"/>
        </authorList>
    </citation>
    <scope>IDENTIFICATION</scope>
    <source>
        <tissue evidence="14">Muscle</tissue>
    </source>
</reference>
<organism evidence="13 14">
    <name type="scientific">Bombus vosnesenskii</name>
    <dbReference type="NCBI Taxonomy" id="207650"/>
    <lineage>
        <taxon>Eukaryota</taxon>
        <taxon>Metazoa</taxon>
        <taxon>Ecdysozoa</taxon>
        <taxon>Arthropoda</taxon>
        <taxon>Hexapoda</taxon>
        <taxon>Insecta</taxon>
        <taxon>Pterygota</taxon>
        <taxon>Neoptera</taxon>
        <taxon>Endopterygota</taxon>
        <taxon>Hymenoptera</taxon>
        <taxon>Apocrita</taxon>
        <taxon>Aculeata</taxon>
        <taxon>Apoidea</taxon>
        <taxon>Anthophila</taxon>
        <taxon>Apidae</taxon>
        <taxon>Bombus</taxon>
        <taxon>Pyrobombus</taxon>
    </lineage>
</organism>
<protein>
    <recommendedName>
        <fullName evidence="11">Metalloendopeptidase</fullName>
        <ecNumber evidence="11">3.4.24.-</ecNumber>
    </recommendedName>
</protein>
<keyword evidence="6 10" id="KW-0482">Metalloprotease</keyword>
<dbReference type="EC" id="3.4.24.-" evidence="11"/>
<evidence type="ECO:0000259" key="12">
    <source>
        <dbReference type="PROSITE" id="PS51864"/>
    </source>
</evidence>
<evidence type="ECO:0000313" key="14">
    <source>
        <dbReference type="RefSeq" id="XP_033349785.1"/>
    </source>
</evidence>
<evidence type="ECO:0000313" key="13">
    <source>
        <dbReference type="Proteomes" id="UP000504631"/>
    </source>
</evidence>
<name>A0A6J3KAQ3_9HYME</name>
<evidence type="ECO:0000256" key="11">
    <source>
        <dbReference type="RuleBase" id="RU361183"/>
    </source>
</evidence>
<dbReference type="Gene3D" id="3.40.390.10">
    <property type="entry name" value="Collagenase (Catalytic Domain)"/>
    <property type="match status" value="1"/>
</dbReference>
<evidence type="ECO:0000256" key="8">
    <source>
        <dbReference type="ARBA" id="ARBA00023157"/>
    </source>
</evidence>
<evidence type="ECO:0000256" key="6">
    <source>
        <dbReference type="ARBA" id="ARBA00023049"/>
    </source>
</evidence>
<dbReference type="PROSITE" id="PS51864">
    <property type="entry name" value="ASTACIN"/>
    <property type="match status" value="1"/>
</dbReference>
<dbReference type="FunFam" id="3.40.390.10:FF:000015">
    <property type="entry name" value="Meprin A subunit"/>
    <property type="match status" value="1"/>
</dbReference>
<keyword evidence="3 11" id="KW-0732">Signal</keyword>
<dbReference type="PANTHER" id="PTHR10127">
    <property type="entry name" value="DISCOIDIN, CUB, EGF, LAMININ , AND ZINC METALLOPROTEASE DOMAIN CONTAINING"/>
    <property type="match status" value="1"/>
</dbReference>
<keyword evidence="5 10" id="KW-0862">Zinc</keyword>
<dbReference type="PRINTS" id="PR00480">
    <property type="entry name" value="ASTACIN"/>
</dbReference>
<dbReference type="GeneID" id="117233526"/>
<keyword evidence="13" id="KW-1185">Reference proteome</keyword>
<dbReference type="InterPro" id="IPR034035">
    <property type="entry name" value="Astacin-like_dom"/>
</dbReference>
<dbReference type="GO" id="GO:0008270">
    <property type="term" value="F:zinc ion binding"/>
    <property type="evidence" value="ECO:0007669"/>
    <property type="project" value="UniProtKB-UniRule"/>
</dbReference>
<keyword evidence="9" id="KW-0325">Glycoprotein</keyword>
<gene>
    <name evidence="14" type="primary">LOC117233526</name>
</gene>
<evidence type="ECO:0000256" key="7">
    <source>
        <dbReference type="ARBA" id="ARBA00023145"/>
    </source>
</evidence>
<proteinExistence type="predicted"/>
<evidence type="ECO:0000256" key="5">
    <source>
        <dbReference type="ARBA" id="ARBA00022833"/>
    </source>
</evidence>
<feature type="binding site" evidence="10">
    <location>
        <position position="196"/>
    </location>
    <ligand>
        <name>Zn(2+)</name>
        <dbReference type="ChEBI" id="CHEBI:29105"/>
        <note>catalytic</note>
    </ligand>
</feature>
<keyword evidence="2 10" id="KW-0479">Metal-binding</keyword>
<dbReference type="PANTHER" id="PTHR10127:SF780">
    <property type="entry name" value="METALLOENDOPEPTIDASE"/>
    <property type="match status" value="1"/>
</dbReference>
<feature type="signal peptide" evidence="11">
    <location>
        <begin position="1"/>
        <end position="21"/>
    </location>
</feature>
<accession>A0A6J3KAQ3</accession>
<keyword evidence="7" id="KW-0865">Zymogen</keyword>
<dbReference type="Pfam" id="PF01400">
    <property type="entry name" value="Astacin"/>
    <property type="match status" value="1"/>
</dbReference>
<feature type="binding site" evidence="10">
    <location>
        <position position="186"/>
    </location>
    <ligand>
        <name>Zn(2+)</name>
        <dbReference type="ChEBI" id="CHEBI:29105"/>
        <note>catalytic</note>
    </ligand>
</feature>